<evidence type="ECO:0000256" key="3">
    <source>
        <dbReference type="ARBA" id="ARBA00023163"/>
    </source>
</evidence>
<evidence type="ECO:0000259" key="5">
    <source>
        <dbReference type="PROSITE" id="PS50090"/>
    </source>
</evidence>
<gene>
    <name evidence="8" type="ORF">M9Y10_003756</name>
    <name evidence="7" type="ORF">M9Y10_011124</name>
</gene>
<proteinExistence type="predicted"/>
<evidence type="ECO:0000256" key="2">
    <source>
        <dbReference type="ARBA" id="ARBA00023125"/>
    </source>
</evidence>
<dbReference type="PANTHER" id="PTHR46621">
    <property type="entry name" value="SNRNA-ACTIVATING PROTEIN COMPLEX SUBUNIT 4"/>
    <property type="match status" value="1"/>
</dbReference>
<accession>A0ABR2JQ70</accession>
<keyword evidence="3" id="KW-0804">Transcription</keyword>
<dbReference type="CDD" id="cd00167">
    <property type="entry name" value="SANT"/>
    <property type="match status" value="2"/>
</dbReference>
<dbReference type="InterPro" id="IPR009057">
    <property type="entry name" value="Homeodomain-like_sf"/>
</dbReference>
<dbReference type="EMBL" id="JAPFFF010000010">
    <property type="protein sequence ID" value="KAK8881029.1"/>
    <property type="molecule type" value="Genomic_DNA"/>
</dbReference>
<evidence type="ECO:0000259" key="6">
    <source>
        <dbReference type="PROSITE" id="PS51294"/>
    </source>
</evidence>
<dbReference type="Gene3D" id="1.10.10.60">
    <property type="entry name" value="Homeodomain-like"/>
    <property type="match status" value="2"/>
</dbReference>
<dbReference type="SMART" id="SM00717">
    <property type="entry name" value="SANT"/>
    <property type="match status" value="2"/>
</dbReference>
<dbReference type="PROSITE" id="PS51294">
    <property type="entry name" value="HTH_MYB"/>
    <property type="match status" value="2"/>
</dbReference>
<comment type="caution">
    <text evidence="8">The sequence shown here is derived from an EMBL/GenBank/DDBJ whole genome shotgun (WGS) entry which is preliminary data.</text>
</comment>
<evidence type="ECO:0000313" key="7">
    <source>
        <dbReference type="EMBL" id="KAK8835386.1"/>
    </source>
</evidence>
<keyword evidence="1" id="KW-0805">Transcription regulation</keyword>
<sequence>MNQIVNPQAINNDFKASENMENYRSFLIAQTDMNANKQLDGTLNQNDGMQSTQGESSLFAPISIENNQQNDSANVCLRFLHKFSSFSNYCAQSHKINPKFLNSMIKLIDKYHIPFDISVTKNDKNESASSDKNNDNAPIKGANQKKTLYKKFSDEEDILLKNIVGIFGPKNWRLIASMMPNKTSRQCRDRYMNYLAPGFVHSEWSDEEDMLLAEKYLEFGPQWAKIQRFFPSRTANSIKNRYNYTVCRKWHLFNSDKKSKKSFSDSDSKFNDEDEKIENVFDQMHDKINDDIIDYGYQDCYYDNYELFSNLNY</sequence>
<dbReference type="PROSITE" id="PS50090">
    <property type="entry name" value="MYB_LIKE"/>
    <property type="match status" value="2"/>
</dbReference>
<evidence type="ECO:0000256" key="1">
    <source>
        <dbReference type="ARBA" id="ARBA00023015"/>
    </source>
</evidence>
<name>A0ABR2JQ70_9EUKA</name>
<protein>
    <recommendedName>
        <fullName evidence="10">Myb-like DNA-binding domain containing protein</fullName>
    </recommendedName>
</protein>
<evidence type="ECO:0000313" key="9">
    <source>
        <dbReference type="Proteomes" id="UP001470230"/>
    </source>
</evidence>
<dbReference type="EMBL" id="JAPFFF010000158">
    <property type="protein sequence ID" value="KAK8835386.1"/>
    <property type="molecule type" value="Genomic_DNA"/>
</dbReference>
<organism evidence="8 9">
    <name type="scientific">Tritrichomonas musculus</name>
    <dbReference type="NCBI Taxonomy" id="1915356"/>
    <lineage>
        <taxon>Eukaryota</taxon>
        <taxon>Metamonada</taxon>
        <taxon>Parabasalia</taxon>
        <taxon>Tritrichomonadida</taxon>
        <taxon>Tritrichomonadidae</taxon>
        <taxon>Tritrichomonas</taxon>
    </lineage>
</organism>
<reference evidence="8 9" key="1">
    <citation type="submission" date="2024-04" db="EMBL/GenBank/DDBJ databases">
        <title>Tritrichomonas musculus Genome.</title>
        <authorList>
            <person name="Alves-Ferreira E."/>
            <person name="Grigg M."/>
            <person name="Lorenzi H."/>
            <person name="Galac M."/>
        </authorList>
    </citation>
    <scope>NUCLEOTIDE SEQUENCE [LARGE SCALE GENOMIC DNA]</scope>
    <source>
        <strain evidence="8 9">EAF2021</strain>
    </source>
</reference>
<dbReference type="InterPro" id="IPR051575">
    <property type="entry name" value="Myb-like_DNA-bd"/>
</dbReference>
<feature type="domain" description="HTH myb-type" evidence="6">
    <location>
        <begin position="204"/>
        <end position="250"/>
    </location>
</feature>
<evidence type="ECO:0000313" key="8">
    <source>
        <dbReference type="EMBL" id="KAK8881029.1"/>
    </source>
</evidence>
<keyword evidence="2" id="KW-0238">DNA-binding</keyword>
<dbReference type="Proteomes" id="UP001470230">
    <property type="component" value="Unassembled WGS sequence"/>
</dbReference>
<keyword evidence="4" id="KW-0539">Nucleus</keyword>
<feature type="domain" description="Myb-like" evidence="5">
    <location>
        <begin position="196"/>
        <end position="246"/>
    </location>
</feature>
<feature type="domain" description="Myb-like" evidence="5">
    <location>
        <begin position="151"/>
        <end position="195"/>
    </location>
</feature>
<dbReference type="InterPro" id="IPR001005">
    <property type="entry name" value="SANT/Myb"/>
</dbReference>
<dbReference type="Pfam" id="PF00249">
    <property type="entry name" value="Myb_DNA-binding"/>
    <property type="match status" value="2"/>
</dbReference>
<dbReference type="InterPro" id="IPR017930">
    <property type="entry name" value="Myb_dom"/>
</dbReference>
<evidence type="ECO:0008006" key="10">
    <source>
        <dbReference type="Google" id="ProtNLM"/>
    </source>
</evidence>
<evidence type="ECO:0000256" key="4">
    <source>
        <dbReference type="ARBA" id="ARBA00023242"/>
    </source>
</evidence>
<keyword evidence="9" id="KW-1185">Reference proteome</keyword>
<feature type="domain" description="HTH myb-type" evidence="6">
    <location>
        <begin position="151"/>
        <end position="199"/>
    </location>
</feature>
<dbReference type="PANTHER" id="PTHR46621:SF1">
    <property type="entry name" value="SNRNA-ACTIVATING PROTEIN COMPLEX SUBUNIT 4"/>
    <property type="match status" value="1"/>
</dbReference>
<dbReference type="SUPFAM" id="SSF46689">
    <property type="entry name" value="Homeodomain-like"/>
    <property type="match status" value="1"/>
</dbReference>